<comment type="caution">
    <text evidence="1">The sequence shown here is derived from an EMBL/GenBank/DDBJ whole genome shotgun (WGS) entry which is preliminary data.</text>
</comment>
<evidence type="ECO:0000313" key="2">
    <source>
        <dbReference type="Proteomes" id="UP001419268"/>
    </source>
</evidence>
<dbReference type="EMBL" id="JBBNAG010000013">
    <property type="protein sequence ID" value="KAK9083492.1"/>
    <property type="molecule type" value="Genomic_DNA"/>
</dbReference>
<name>A0AAP0E366_9MAGN</name>
<reference evidence="1 2" key="1">
    <citation type="submission" date="2024-01" db="EMBL/GenBank/DDBJ databases">
        <title>Genome assemblies of Stephania.</title>
        <authorList>
            <person name="Yang L."/>
        </authorList>
    </citation>
    <scope>NUCLEOTIDE SEQUENCE [LARGE SCALE GENOMIC DNA]</scope>
    <source>
        <strain evidence="1">JXDWG</strain>
        <tissue evidence="1">Leaf</tissue>
    </source>
</reference>
<gene>
    <name evidence="1" type="ORF">Scep_029963</name>
</gene>
<protein>
    <submittedName>
        <fullName evidence="1">Uncharacterized protein</fullName>
    </submittedName>
</protein>
<accession>A0AAP0E366</accession>
<evidence type="ECO:0000313" key="1">
    <source>
        <dbReference type="EMBL" id="KAK9083492.1"/>
    </source>
</evidence>
<keyword evidence="2" id="KW-1185">Reference proteome</keyword>
<dbReference type="AlphaFoldDB" id="A0AAP0E366"/>
<proteinExistence type="predicted"/>
<sequence>MADASLRCRCSFLSPRSSLLRCPVNFLLSFSTARVHCRFSFKPNPSPPGQLPPRCLLQPALFPSSPYIPDAPLLYSTPVTPTTLPRTSFFLLPETDAQNIFSVSISGRRKEATQIAPSQKTLSVILLNLFWINPSYEFNAWYPGVDITHFRRLQYVKSRVKHLILLRPKQGQLYPDDMTAIRPAMLYRTLTAMMIRGGVKENGEAVGSVGNGGEKKEIKPLIRGLARSLDLLVASLSKWLARKLIHNLRQLSELVNLGSSTKVYQSKYP</sequence>
<organism evidence="1 2">
    <name type="scientific">Stephania cephalantha</name>
    <dbReference type="NCBI Taxonomy" id="152367"/>
    <lineage>
        <taxon>Eukaryota</taxon>
        <taxon>Viridiplantae</taxon>
        <taxon>Streptophyta</taxon>
        <taxon>Embryophyta</taxon>
        <taxon>Tracheophyta</taxon>
        <taxon>Spermatophyta</taxon>
        <taxon>Magnoliopsida</taxon>
        <taxon>Ranunculales</taxon>
        <taxon>Menispermaceae</taxon>
        <taxon>Menispermoideae</taxon>
        <taxon>Cissampelideae</taxon>
        <taxon>Stephania</taxon>
    </lineage>
</organism>
<dbReference type="Proteomes" id="UP001419268">
    <property type="component" value="Unassembled WGS sequence"/>
</dbReference>